<keyword evidence="4" id="KW-1185">Reference proteome</keyword>
<protein>
    <recommendedName>
        <fullName evidence="2">LNS2/PITP domain-containing protein</fullName>
    </recommendedName>
</protein>
<evidence type="ECO:0000313" key="4">
    <source>
        <dbReference type="Proteomes" id="UP000001449"/>
    </source>
</evidence>
<dbReference type="RefSeq" id="XP_002287642.1">
    <property type="nucleotide sequence ID" value="XM_002287606.1"/>
</dbReference>
<dbReference type="KEGG" id="tps:THAPSDRAFT_2119"/>
<dbReference type="AlphaFoldDB" id="B8BTF4"/>
<evidence type="ECO:0000259" key="2">
    <source>
        <dbReference type="SMART" id="SM00775"/>
    </source>
</evidence>
<dbReference type="PANTHER" id="PTHR12181">
    <property type="entry name" value="LIPIN"/>
    <property type="match status" value="1"/>
</dbReference>
<proteinExistence type="predicted"/>
<dbReference type="SMART" id="SM00775">
    <property type="entry name" value="LNS2"/>
    <property type="match status" value="1"/>
</dbReference>
<dbReference type="Proteomes" id="UP000001449">
    <property type="component" value="Chromosome 2"/>
</dbReference>
<dbReference type="EMBL" id="CM000639">
    <property type="protein sequence ID" value="EED95085.1"/>
    <property type="molecule type" value="Genomic_DNA"/>
</dbReference>
<dbReference type="InterPro" id="IPR026058">
    <property type="entry name" value="LIPIN"/>
</dbReference>
<reference evidence="3 4" key="1">
    <citation type="journal article" date="2004" name="Science">
        <title>The genome of the diatom Thalassiosira pseudonana: ecology, evolution, and metabolism.</title>
        <authorList>
            <person name="Armbrust E.V."/>
            <person name="Berges J.A."/>
            <person name="Bowler C."/>
            <person name="Green B.R."/>
            <person name="Martinez D."/>
            <person name="Putnam N.H."/>
            <person name="Zhou S."/>
            <person name="Allen A.E."/>
            <person name="Apt K.E."/>
            <person name="Bechner M."/>
            <person name="Brzezinski M.A."/>
            <person name="Chaal B.K."/>
            <person name="Chiovitti A."/>
            <person name="Davis A.K."/>
            <person name="Demarest M.S."/>
            <person name="Detter J.C."/>
            <person name="Glavina T."/>
            <person name="Goodstein D."/>
            <person name="Hadi M.Z."/>
            <person name="Hellsten U."/>
            <person name="Hildebrand M."/>
            <person name="Jenkins B.D."/>
            <person name="Jurka J."/>
            <person name="Kapitonov V.V."/>
            <person name="Kroger N."/>
            <person name="Lau W.W."/>
            <person name="Lane T.W."/>
            <person name="Larimer F.W."/>
            <person name="Lippmeier J.C."/>
            <person name="Lucas S."/>
            <person name="Medina M."/>
            <person name="Montsant A."/>
            <person name="Obornik M."/>
            <person name="Parker M.S."/>
            <person name="Palenik B."/>
            <person name="Pazour G.J."/>
            <person name="Richardson P.M."/>
            <person name="Rynearson T.A."/>
            <person name="Saito M.A."/>
            <person name="Schwartz D.C."/>
            <person name="Thamatrakoln K."/>
            <person name="Valentin K."/>
            <person name="Vardi A."/>
            <person name="Wilkerson F.P."/>
            <person name="Rokhsar D.S."/>
        </authorList>
    </citation>
    <scope>NUCLEOTIDE SEQUENCE [LARGE SCALE GENOMIC DNA]</scope>
    <source>
        <strain evidence="3 4">CCMP1335</strain>
    </source>
</reference>
<dbReference type="InParanoid" id="B8BTF4"/>
<dbReference type="HOGENOM" id="CLU_393069_0_0_1"/>
<feature type="region of interest" description="Disordered" evidence="1">
    <location>
        <begin position="143"/>
        <end position="170"/>
    </location>
</feature>
<name>B8BTF4_THAPS</name>
<feature type="region of interest" description="Disordered" evidence="1">
    <location>
        <begin position="1"/>
        <end position="26"/>
    </location>
</feature>
<evidence type="ECO:0000313" key="3">
    <source>
        <dbReference type="EMBL" id="EED95085.1"/>
    </source>
</evidence>
<organism evidence="3 4">
    <name type="scientific">Thalassiosira pseudonana</name>
    <name type="common">Marine diatom</name>
    <name type="synonym">Cyclotella nana</name>
    <dbReference type="NCBI Taxonomy" id="35128"/>
    <lineage>
        <taxon>Eukaryota</taxon>
        <taxon>Sar</taxon>
        <taxon>Stramenopiles</taxon>
        <taxon>Ochrophyta</taxon>
        <taxon>Bacillariophyta</taxon>
        <taxon>Coscinodiscophyceae</taxon>
        <taxon>Thalassiosirophycidae</taxon>
        <taxon>Thalassiosirales</taxon>
        <taxon>Thalassiosiraceae</taxon>
        <taxon>Thalassiosira</taxon>
    </lineage>
</organism>
<dbReference type="STRING" id="35128.B8BTF4"/>
<feature type="compositionally biased region" description="Polar residues" evidence="1">
    <location>
        <begin position="155"/>
        <end position="166"/>
    </location>
</feature>
<feature type="region of interest" description="Disordered" evidence="1">
    <location>
        <begin position="69"/>
        <end position="89"/>
    </location>
</feature>
<feature type="domain" description="LNS2/PITP" evidence="2">
    <location>
        <begin position="298"/>
        <end position="529"/>
    </location>
</feature>
<reference evidence="3 4" key="2">
    <citation type="journal article" date="2008" name="Nature">
        <title>The Phaeodactylum genome reveals the evolutionary history of diatom genomes.</title>
        <authorList>
            <person name="Bowler C."/>
            <person name="Allen A.E."/>
            <person name="Badger J.H."/>
            <person name="Grimwood J."/>
            <person name="Jabbari K."/>
            <person name="Kuo A."/>
            <person name="Maheswari U."/>
            <person name="Martens C."/>
            <person name="Maumus F."/>
            <person name="Otillar R.P."/>
            <person name="Rayko E."/>
            <person name="Salamov A."/>
            <person name="Vandepoele K."/>
            <person name="Beszteri B."/>
            <person name="Gruber A."/>
            <person name="Heijde M."/>
            <person name="Katinka M."/>
            <person name="Mock T."/>
            <person name="Valentin K."/>
            <person name="Verret F."/>
            <person name="Berges J.A."/>
            <person name="Brownlee C."/>
            <person name="Cadoret J.P."/>
            <person name="Chiovitti A."/>
            <person name="Choi C.J."/>
            <person name="Coesel S."/>
            <person name="De Martino A."/>
            <person name="Detter J.C."/>
            <person name="Durkin C."/>
            <person name="Falciatore A."/>
            <person name="Fournet J."/>
            <person name="Haruta M."/>
            <person name="Huysman M.J."/>
            <person name="Jenkins B.D."/>
            <person name="Jiroutova K."/>
            <person name="Jorgensen R.E."/>
            <person name="Joubert Y."/>
            <person name="Kaplan A."/>
            <person name="Kroger N."/>
            <person name="Kroth P.G."/>
            <person name="La Roche J."/>
            <person name="Lindquist E."/>
            <person name="Lommer M."/>
            <person name="Martin-Jezequel V."/>
            <person name="Lopez P.J."/>
            <person name="Lucas S."/>
            <person name="Mangogna M."/>
            <person name="McGinnis K."/>
            <person name="Medlin L.K."/>
            <person name="Montsant A."/>
            <person name="Oudot-Le Secq M.P."/>
            <person name="Napoli C."/>
            <person name="Obornik M."/>
            <person name="Parker M.S."/>
            <person name="Petit J.L."/>
            <person name="Porcel B.M."/>
            <person name="Poulsen N."/>
            <person name="Robison M."/>
            <person name="Rychlewski L."/>
            <person name="Rynearson T.A."/>
            <person name="Schmutz J."/>
            <person name="Shapiro H."/>
            <person name="Siaut M."/>
            <person name="Stanley M."/>
            <person name="Sussman M.R."/>
            <person name="Taylor A.R."/>
            <person name="Vardi A."/>
            <person name="von Dassow P."/>
            <person name="Vyverman W."/>
            <person name="Willis A."/>
            <person name="Wyrwicz L.S."/>
            <person name="Rokhsar D.S."/>
            <person name="Weissenbach J."/>
            <person name="Armbrust E.V."/>
            <person name="Green B.R."/>
            <person name="Van de Peer Y."/>
            <person name="Grigoriev I.V."/>
        </authorList>
    </citation>
    <scope>NUCLEOTIDE SEQUENCE [LARGE SCALE GENOMIC DNA]</scope>
    <source>
        <strain evidence="3 4">CCMP1335</strain>
    </source>
</reference>
<feature type="compositionally biased region" description="Low complexity" evidence="1">
    <location>
        <begin position="78"/>
        <end position="89"/>
    </location>
</feature>
<evidence type="ECO:0000256" key="1">
    <source>
        <dbReference type="SAM" id="MobiDB-lite"/>
    </source>
</evidence>
<dbReference type="GeneID" id="7452179"/>
<accession>B8BTF4</accession>
<dbReference type="InterPro" id="IPR013209">
    <property type="entry name" value="LNS2"/>
</dbReference>
<sequence>MSLRNSFLENDDRETMEPNISTSQTAPPLTLSPFGVTGTALDVIVVAPVPLLRRRRLCQFCAQNVAVAPSSAVSQPQPTTSNESAAAPTASAVAPITSGVTASSEFYATFPLSVQWMSPNKPISSTSQLQKLGSFFYNSSSNVKNDTIPEEETKSSSSVDNNTTNATERKGNVQIQINGRPIPQLAMNYNLKQRTSSGFLMGMSTSSSSNGSTEVETCCRFVNGNGLRPSSDALDLLIGKELDNDCKCTCIKTTIQQHNKPILNCGRNLIRYTLLHKGGAVLATAEAHLYLWSACDSVIVSDVDGTVTKSDVRGVFDTVLQEKFQHIHHGICKFYHELGKLPSLSSSVMDRDDTDCNLDAECNINGNRKGVVRFMYLSSRPISIIAQSRKLLVSVTQKNEEGVEQQRNNNPTTNYGLPPGPILCHTGPLSSVLYSELVAKNIYEFKADVLARQVVLPFVAARGEEWRLGSNGEGNNHSRQYSETSFNWDDRLFVAGFGNKSTDAMAYEMAGLHRRDIYIINKDSRIICMGGDQGENINRSFDRSTTSTDEQLSNSNILDDEDWPIPECCSGVLMLNQNRYTTNHDDIPEEEQDTHSDAVSSFHAIELSLSVSEEHLHARSTSEPDFTSSNVDISITATEAPKRKTMRYSMGQSIRAFSSKRTFTNFPSFGSSSSGGRKSFRGMKFTGYDDPKLLEAVVDRCG</sequence>
<dbReference type="eggNOG" id="KOG2116">
    <property type="taxonomic scope" value="Eukaryota"/>
</dbReference>
<dbReference type="PANTHER" id="PTHR12181:SF12">
    <property type="entry name" value="PHOSPHATIDATE PHOSPHATASE"/>
    <property type="match status" value="1"/>
</dbReference>
<dbReference type="Pfam" id="PF08235">
    <property type="entry name" value="LNS2"/>
    <property type="match status" value="1"/>
</dbReference>
<feature type="region of interest" description="Disordered" evidence="1">
    <location>
        <begin position="537"/>
        <end position="557"/>
    </location>
</feature>
<gene>
    <name evidence="3" type="ORF">THAPSDRAFT_2119</name>
</gene>
<dbReference type="InterPro" id="IPR031315">
    <property type="entry name" value="LNS2/PITP"/>
</dbReference>
<dbReference type="PaxDb" id="35128-Thaps2119"/>